<name>A0A9X0A3Z0_9CNID</name>
<evidence type="ECO:0000259" key="3">
    <source>
        <dbReference type="Pfam" id="PF19314"/>
    </source>
</evidence>
<dbReference type="Pfam" id="PF19311">
    <property type="entry name" value="KELAA"/>
    <property type="match status" value="1"/>
</dbReference>
<protein>
    <recommendedName>
        <fullName evidence="3">FHF complex subunit HOOK-interacting protein C-terminal domain-containing protein</fullName>
    </recommendedName>
</protein>
<sequence>MFHKIRSFIHEAVEALAPDVPPQETFVFHWKAITNYFIEATDEKVPVQATNIPYHLEQILDILRHEEDDEFSGGTTGPCLEYLLQHKILDTLHTLGRADCPPGMKPQVLLFFANLLAKMKQPLLPHISVYRPVHRLIRLCGEVKAAPSENEEIQFLCVVCAKLRQDPYLVNFFLETNSASTPLLSSRAGEPALATTPTSSPEDLGPLPGPVKAQRDKPDYTLVNSLLNISKSEDSRIAVKACEGLMLCASLPEDHAATVIILYTPFCEVMADRLNVLFDALPKNMEPLDISAVAAKWGLDHQSDDEDVLSFPGKRQLISFLSWLDYVDQLSKEAHKLVAKALAVGVRERFLQTIIEPCLIQQSELGIITTTAVLRRCVKAVTSPQLLQEICIFILGEGTLPEIMSHAGDHKLRQTLIERCDHLSDEVSIETLKLFETLLNKPCDIILNNLILRNLKSRKYYTAPTVTNGDTATSNGPVAENLTPVSPVAKLPPSPTSPSSPPLTPDGLGPAQMGDNIDREEVEQVVNSFISLVPDEIKTSALTGDTGYDTYLRDAHRQCTQRALQTDAFKWPSTPVPPHDVEDSRDNFYEGAFLSMLFKKLQRLLDQPYDVNLQVTSVIALLSQFKHPQLQEYLLNASLPLAPNCRSLHSTLQNVVQDLRGRIQRLPNFQRNVVSVRRQLMGVATSPEHKSLSESNLLEAAIVLEEFCKELAAIAFVKATERVQGR</sequence>
<feature type="compositionally biased region" description="Pro residues" evidence="2">
    <location>
        <begin position="490"/>
        <end position="504"/>
    </location>
</feature>
<dbReference type="InterPro" id="IPR045669">
    <property type="entry name" value="FHIP_C"/>
</dbReference>
<dbReference type="InterPro" id="IPR019384">
    <property type="entry name" value="FHIP"/>
</dbReference>
<dbReference type="PANTHER" id="PTHR21705">
    <property type="entry name" value="RAI16 PROTEIN-RELATED"/>
    <property type="match status" value="1"/>
</dbReference>
<accession>A0A9X0A3Z0</accession>
<feature type="domain" description="FHF complex subunit HOOK-interacting protein C-terminal" evidence="3">
    <location>
        <begin position="590"/>
        <end position="682"/>
    </location>
</feature>
<comment type="similarity">
    <text evidence="1">Belongs to the FHIP family.</text>
</comment>
<evidence type="ECO:0000313" key="5">
    <source>
        <dbReference type="Proteomes" id="UP001163046"/>
    </source>
</evidence>
<keyword evidence="5" id="KW-1185">Reference proteome</keyword>
<dbReference type="OrthoDB" id="5350595at2759"/>
<proteinExistence type="inferred from homology"/>
<gene>
    <name evidence="4" type="ORF">OS493_012051</name>
</gene>
<reference evidence="4" key="1">
    <citation type="submission" date="2023-01" db="EMBL/GenBank/DDBJ databases">
        <title>Genome assembly of the deep-sea coral Lophelia pertusa.</title>
        <authorList>
            <person name="Herrera S."/>
            <person name="Cordes E."/>
        </authorList>
    </citation>
    <scope>NUCLEOTIDE SEQUENCE</scope>
    <source>
        <strain evidence="4">USNM1676648</strain>
        <tissue evidence="4">Polyp</tissue>
    </source>
</reference>
<comment type="caution">
    <text evidence="4">The sequence shown here is derived from an EMBL/GenBank/DDBJ whole genome shotgun (WGS) entry which is preliminary data.</text>
</comment>
<dbReference type="EMBL" id="MU825401">
    <property type="protein sequence ID" value="KAJ7392389.1"/>
    <property type="molecule type" value="Genomic_DNA"/>
</dbReference>
<dbReference type="PANTHER" id="PTHR21705:SF12">
    <property type="entry name" value="FHF COMPLEX SUBUNIT HOOK-INTERACTING PROTEIN C-TERMINAL DOMAIN-CONTAINING PROTEIN"/>
    <property type="match status" value="1"/>
</dbReference>
<evidence type="ECO:0000256" key="1">
    <source>
        <dbReference type="ARBA" id="ARBA00024336"/>
    </source>
</evidence>
<organism evidence="4 5">
    <name type="scientific">Desmophyllum pertusum</name>
    <dbReference type="NCBI Taxonomy" id="174260"/>
    <lineage>
        <taxon>Eukaryota</taxon>
        <taxon>Metazoa</taxon>
        <taxon>Cnidaria</taxon>
        <taxon>Anthozoa</taxon>
        <taxon>Hexacorallia</taxon>
        <taxon>Scleractinia</taxon>
        <taxon>Caryophylliina</taxon>
        <taxon>Caryophylliidae</taxon>
        <taxon>Desmophyllum</taxon>
    </lineage>
</organism>
<feature type="compositionally biased region" description="Polar residues" evidence="2">
    <location>
        <begin position="465"/>
        <end position="476"/>
    </location>
</feature>
<dbReference type="Pfam" id="PF10257">
    <property type="entry name" value="RAI16-like"/>
    <property type="match status" value="1"/>
</dbReference>
<evidence type="ECO:0000313" key="4">
    <source>
        <dbReference type="EMBL" id="KAJ7392389.1"/>
    </source>
</evidence>
<evidence type="ECO:0000256" key="2">
    <source>
        <dbReference type="SAM" id="MobiDB-lite"/>
    </source>
</evidence>
<dbReference type="Pfam" id="PF19314">
    <property type="entry name" value="DUF5917"/>
    <property type="match status" value="1"/>
</dbReference>
<feature type="region of interest" description="Disordered" evidence="2">
    <location>
        <begin position="184"/>
        <end position="212"/>
    </location>
</feature>
<dbReference type="Proteomes" id="UP001163046">
    <property type="component" value="Unassembled WGS sequence"/>
</dbReference>
<dbReference type="InterPro" id="IPR045668">
    <property type="entry name" value="FHIP_KELAA_motif"/>
</dbReference>
<dbReference type="AlphaFoldDB" id="A0A9X0A3Z0"/>
<feature type="region of interest" description="Disordered" evidence="2">
    <location>
        <begin position="465"/>
        <end position="514"/>
    </location>
</feature>